<comment type="catalytic activity">
    <reaction evidence="18">
        <text>L-seryl-[protein] + ATP = O-phospho-L-seryl-[protein] + ADP + H(+)</text>
        <dbReference type="Rhea" id="RHEA:17989"/>
        <dbReference type="Rhea" id="RHEA-COMP:9863"/>
        <dbReference type="Rhea" id="RHEA-COMP:11604"/>
        <dbReference type="ChEBI" id="CHEBI:15378"/>
        <dbReference type="ChEBI" id="CHEBI:29999"/>
        <dbReference type="ChEBI" id="CHEBI:30616"/>
        <dbReference type="ChEBI" id="CHEBI:83421"/>
        <dbReference type="ChEBI" id="CHEBI:456216"/>
        <dbReference type="EC" id="2.7.11.1"/>
    </reaction>
</comment>
<dbReference type="Pfam" id="PF00560">
    <property type="entry name" value="LRR_1"/>
    <property type="match status" value="1"/>
</dbReference>
<dbReference type="EMBL" id="JAIQCV010000007">
    <property type="protein sequence ID" value="KAH1084012.1"/>
    <property type="molecule type" value="Genomic_DNA"/>
</dbReference>
<dbReference type="InterPro" id="IPR051824">
    <property type="entry name" value="LRR_Rcpt-Like_S/T_Kinase"/>
</dbReference>
<dbReference type="GO" id="GO:0016020">
    <property type="term" value="C:membrane"/>
    <property type="evidence" value="ECO:0007669"/>
    <property type="project" value="UniProtKB-SubCell"/>
</dbReference>
<evidence type="ECO:0000256" key="4">
    <source>
        <dbReference type="ARBA" id="ARBA00022527"/>
    </source>
</evidence>
<keyword evidence="13" id="KW-1133">Transmembrane helix</keyword>
<evidence type="ECO:0000256" key="6">
    <source>
        <dbReference type="ARBA" id="ARBA00022614"/>
    </source>
</evidence>
<sequence length="595" mass="65494">MFIHRLLFASIFIVYCLRTLTNGATLPDDEVEALRSISRTLGKTDWNFSIEPCSGGDSWLDQPTVDYYYVNNVTCDCSFNNNTICHVTHILLKSQNLSGTLPPNLASLSYLQQIDLTRNYLNGTIPTEWGSSMRLVSISLFGNRLTGSIPVELANLRNLTSLILDNNGLSGALPAALGNLSKIERLHLSSNKFTGEIPEMLARLTSLKEFRISDNNFTGQIPDFIFRNWTNLEEIYMEGSGLSGPIPSINATLLNLTYIIISDLNGAETNFTQPLIDASLPKFNRLVLRSCNLVGEIPDTFEIFTTIKILDLSFNRLSGIIPESLSTLENLNYLFLNGNNFTGSVPQWILNTNEKMDLSYNNFNNTGGSGCQISNTVNLFASIARVNNSGIVPCLRSQINCAAEPLHFVRINCGGGEITVNGITYEADNDQAGPSTFYQSTNWAFSSTGIFLGDDRADDILNLKSSVLSSNGGDELYTDARVSPSSLTYYAFCLANATYNVSLHFAEIQFTNGETYSSLGKRMFDIYIQGERVKQDFNIIEAAGGAGLSRVERFNANVTDGTLEIHFRWAGKGTTSIPERGIYGPLISGISIFNP</sequence>
<evidence type="ECO:0000256" key="1">
    <source>
        <dbReference type="ARBA" id="ARBA00004479"/>
    </source>
</evidence>
<dbReference type="FunFam" id="2.60.120.430:FF:000004">
    <property type="entry name" value="Putative leucine-rich repeat receptor-like serine/threonine-protein kinase"/>
    <property type="match status" value="1"/>
</dbReference>
<dbReference type="EC" id="2.7.11.1" evidence="3"/>
<comment type="subcellular location">
    <subcellularLocation>
        <location evidence="1">Membrane</location>
        <topology evidence="1">Single-pass type I membrane protein</topology>
    </subcellularLocation>
</comment>
<proteinExistence type="inferred from homology"/>
<feature type="chain" id="PRO_5038658566" description="non-specific serine/threonine protein kinase" evidence="19">
    <location>
        <begin position="24"/>
        <end position="595"/>
    </location>
</feature>
<dbReference type="PANTHER" id="PTHR48006">
    <property type="entry name" value="LEUCINE-RICH REPEAT-CONTAINING PROTEIN DDB_G0281931-RELATED"/>
    <property type="match status" value="1"/>
</dbReference>
<keyword evidence="9 19" id="KW-0732">Signal</keyword>
<evidence type="ECO:0000256" key="3">
    <source>
        <dbReference type="ARBA" id="ARBA00012513"/>
    </source>
</evidence>
<evidence type="ECO:0000256" key="8">
    <source>
        <dbReference type="ARBA" id="ARBA00022692"/>
    </source>
</evidence>
<evidence type="ECO:0000256" key="17">
    <source>
        <dbReference type="ARBA" id="ARBA00047899"/>
    </source>
</evidence>
<evidence type="ECO:0000313" key="22">
    <source>
        <dbReference type="Proteomes" id="UP000828251"/>
    </source>
</evidence>
<keyword evidence="10" id="KW-0677">Repeat</keyword>
<keyword evidence="16" id="KW-0325">Glycoprotein</keyword>
<evidence type="ECO:0000256" key="18">
    <source>
        <dbReference type="ARBA" id="ARBA00048679"/>
    </source>
</evidence>
<evidence type="ECO:0000256" key="16">
    <source>
        <dbReference type="ARBA" id="ARBA00023180"/>
    </source>
</evidence>
<feature type="domain" description="Malectin" evidence="20">
    <location>
        <begin position="409"/>
        <end position="590"/>
    </location>
</feature>
<dbReference type="InterPro" id="IPR001611">
    <property type="entry name" value="Leu-rich_rpt"/>
</dbReference>
<dbReference type="Gene3D" id="2.60.120.430">
    <property type="entry name" value="Galactose-binding lectin"/>
    <property type="match status" value="1"/>
</dbReference>
<keyword evidence="15" id="KW-0675">Receptor</keyword>
<keyword evidence="4" id="KW-0418">Kinase</keyword>
<organism evidence="21 22">
    <name type="scientific">Gossypium stocksii</name>
    <dbReference type="NCBI Taxonomy" id="47602"/>
    <lineage>
        <taxon>Eukaryota</taxon>
        <taxon>Viridiplantae</taxon>
        <taxon>Streptophyta</taxon>
        <taxon>Embryophyta</taxon>
        <taxon>Tracheophyta</taxon>
        <taxon>Spermatophyta</taxon>
        <taxon>Magnoliopsida</taxon>
        <taxon>eudicotyledons</taxon>
        <taxon>Gunneridae</taxon>
        <taxon>Pentapetalae</taxon>
        <taxon>rosids</taxon>
        <taxon>malvids</taxon>
        <taxon>Malvales</taxon>
        <taxon>Malvaceae</taxon>
        <taxon>Malvoideae</taxon>
        <taxon>Gossypium</taxon>
    </lineage>
</organism>
<keyword evidence="14" id="KW-0472">Membrane</keyword>
<dbReference type="InterPro" id="IPR021720">
    <property type="entry name" value="Malectin_dom"/>
</dbReference>
<keyword evidence="6" id="KW-0433">Leucine-rich repeat</keyword>
<dbReference type="Gene3D" id="3.80.10.10">
    <property type="entry name" value="Ribonuclease Inhibitor"/>
    <property type="match status" value="3"/>
</dbReference>
<dbReference type="OrthoDB" id="963016at2759"/>
<dbReference type="Pfam" id="PF11721">
    <property type="entry name" value="Malectin"/>
    <property type="match status" value="1"/>
</dbReference>
<keyword evidence="11" id="KW-0547">Nucleotide-binding</keyword>
<evidence type="ECO:0000256" key="5">
    <source>
        <dbReference type="ARBA" id="ARBA00022553"/>
    </source>
</evidence>
<dbReference type="AlphaFoldDB" id="A0A9D3VKM5"/>
<keyword evidence="7" id="KW-0808">Transferase</keyword>
<dbReference type="FunFam" id="3.80.10.10:FF:000452">
    <property type="entry name" value="Probable LRR receptor-like serine/threonine-protein kinase RFK1"/>
    <property type="match status" value="1"/>
</dbReference>
<evidence type="ECO:0000256" key="13">
    <source>
        <dbReference type="ARBA" id="ARBA00022989"/>
    </source>
</evidence>
<evidence type="ECO:0000256" key="7">
    <source>
        <dbReference type="ARBA" id="ARBA00022679"/>
    </source>
</evidence>
<feature type="signal peptide" evidence="19">
    <location>
        <begin position="1"/>
        <end position="23"/>
    </location>
</feature>
<accession>A0A9D3VKM5</accession>
<keyword evidence="22" id="KW-1185">Reference proteome</keyword>
<keyword evidence="5" id="KW-0597">Phosphoprotein</keyword>
<dbReference type="Proteomes" id="UP000828251">
    <property type="component" value="Unassembled WGS sequence"/>
</dbReference>
<evidence type="ECO:0000256" key="2">
    <source>
        <dbReference type="ARBA" id="ARBA00009592"/>
    </source>
</evidence>
<evidence type="ECO:0000256" key="12">
    <source>
        <dbReference type="ARBA" id="ARBA00022840"/>
    </source>
</evidence>
<evidence type="ECO:0000256" key="15">
    <source>
        <dbReference type="ARBA" id="ARBA00023170"/>
    </source>
</evidence>
<comment type="similarity">
    <text evidence="2">Belongs to the RLP family.</text>
</comment>
<gene>
    <name evidence="21" type="ORF">J1N35_023773</name>
</gene>
<dbReference type="PANTHER" id="PTHR48006:SF81">
    <property type="entry name" value="PROTEIN KINASE DOMAIN-CONTAINING PROTEIN"/>
    <property type="match status" value="1"/>
</dbReference>
<reference evidence="21 22" key="1">
    <citation type="journal article" date="2021" name="Plant Biotechnol. J.">
        <title>Multi-omics assisted identification of the key and species-specific regulatory components of drought-tolerant mechanisms in Gossypium stocksii.</title>
        <authorList>
            <person name="Yu D."/>
            <person name="Ke L."/>
            <person name="Zhang D."/>
            <person name="Wu Y."/>
            <person name="Sun Y."/>
            <person name="Mei J."/>
            <person name="Sun J."/>
            <person name="Sun Y."/>
        </authorList>
    </citation>
    <scope>NUCLEOTIDE SEQUENCE [LARGE SCALE GENOMIC DNA]</scope>
    <source>
        <strain evidence="22">cv. E1</strain>
        <tissue evidence="21">Leaf</tissue>
    </source>
</reference>
<evidence type="ECO:0000256" key="11">
    <source>
        <dbReference type="ARBA" id="ARBA00022741"/>
    </source>
</evidence>
<evidence type="ECO:0000259" key="20">
    <source>
        <dbReference type="Pfam" id="PF11721"/>
    </source>
</evidence>
<keyword evidence="12" id="KW-0067">ATP-binding</keyword>
<dbReference type="Pfam" id="PF13855">
    <property type="entry name" value="LRR_8"/>
    <property type="match status" value="2"/>
</dbReference>
<evidence type="ECO:0000256" key="19">
    <source>
        <dbReference type="SAM" id="SignalP"/>
    </source>
</evidence>
<dbReference type="GO" id="GO:0004674">
    <property type="term" value="F:protein serine/threonine kinase activity"/>
    <property type="evidence" value="ECO:0007669"/>
    <property type="project" value="UniProtKB-KW"/>
</dbReference>
<comment type="catalytic activity">
    <reaction evidence="17">
        <text>L-threonyl-[protein] + ATP = O-phospho-L-threonyl-[protein] + ADP + H(+)</text>
        <dbReference type="Rhea" id="RHEA:46608"/>
        <dbReference type="Rhea" id="RHEA-COMP:11060"/>
        <dbReference type="Rhea" id="RHEA-COMP:11605"/>
        <dbReference type="ChEBI" id="CHEBI:15378"/>
        <dbReference type="ChEBI" id="CHEBI:30013"/>
        <dbReference type="ChEBI" id="CHEBI:30616"/>
        <dbReference type="ChEBI" id="CHEBI:61977"/>
        <dbReference type="ChEBI" id="CHEBI:456216"/>
        <dbReference type="EC" id="2.7.11.1"/>
    </reaction>
</comment>
<comment type="caution">
    <text evidence="21">The sequence shown here is derived from an EMBL/GenBank/DDBJ whole genome shotgun (WGS) entry which is preliminary data.</text>
</comment>
<feature type="non-terminal residue" evidence="21">
    <location>
        <position position="595"/>
    </location>
</feature>
<evidence type="ECO:0000256" key="10">
    <source>
        <dbReference type="ARBA" id="ARBA00022737"/>
    </source>
</evidence>
<dbReference type="InterPro" id="IPR032675">
    <property type="entry name" value="LRR_dom_sf"/>
</dbReference>
<evidence type="ECO:0000256" key="9">
    <source>
        <dbReference type="ARBA" id="ARBA00022729"/>
    </source>
</evidence>
<dbReference type="SUPFAM" id="SSF52058">
    <property type="entry name" value="L domain-like"/>
    <property type="match status" value="1"/>
</dbReference>
<protein>
    <recommendedName>
        <fullName evidence="3">non-specific serine/threonine protein kinase</fullName>
        <ecNumber evidence="3">2.7.11.1</ecNumber>
    </recommendedName>
</protein>
<evidence type="ECO:0000313" key="21">
    <source>
        <dbReference type="EMBL" id="KAH1084012.1"/>
    </source>
</evidence>
<keyword evidence="4" id="KW-0723">Serine/threonine-protein kinase</keyword>
<keyword evidence="8" id="KW-0812">Transmembrane</keyword>
<dbReference type="FunFam" id="3.80.10.10:FF:000041">
    <property type="entry name" value="LRR receptor-like serine/threonine-protein kinase ERECTA"/>
    <property type="match status" value="1"/>
</dbReference>
<name>A0A9D3VKM5_9ROSI</name>
<dbReference type="GO" id="GO:0005524">
    <property type="term" value="F:ATP binding"/>
    <property type="evidence" value="ECO:0007669"/>
    <property type="project" value="UniProtKB-KW"/>
</dbReference>
<evidence type="ECO:0000256" key="14">
    <source>
        <dbReference type="ARBA" id="ARBA00023136"/>
    </source>
</evidence>